<feature type="domain" description="Nudix hydrolase" evidence="5">
    <location>
        <begin position="1"/>
        <end position="126"/>
    </location>
</feature>
<dbReference type="PROSITE" id="PS51462">
    <property type="entry name" value="NUDIX"/>
    <property type="match status" value="1"/>
</dbReference>
<protein>
    <submittedName>
        <fullName evidence="6">NUDIX domain-containing protein</fullName>
    </submittedName>
</protein>
<dbReference type="InterPro" id="IPR015797">
    <property type="entry name" value="NUDIX_hydrolase-like_dom_sf"/>
</dbReference>
<keyword evidence="7" id="KW-1185">Reference proteome</keyword>
<accession>A0ABT1E2N6</accession>
<dbReference type="InterPro" id="IPR000086">
    <property type="entry name" value="NUDIX_hydrolase_dom"/>
</dbReference>
<dbReference type="InterPro" id="IPR020476">
    <property type="entry name" value="Nudix_hydrolase"/>
</dbReference>
<dbReference type="PRINTS" id="PR00502">
    <property type="entry name" value="NUDIXFAMILY"/>
</dbReference>
<proteinExistence type="inferred from homology"/>
<dbReference type="InterPro" id="IPR020084">
    <property type="entry name" value="NUDIX_hydrolase_CS"/>
</dbReference>
<dbReference type="PANTHER" id="PTHR43046:SF16">
    <property type="entry name" value="ADP-RIBOSE PYROPHOSPHATASE YJHB-RELATED"/>
    <property type="match status" value="1"/>
</dbReference>
<evidence type="ECO:0000256" key="4">
    <source>
        <dbReference type="RuleBase" id="RU003476"/>
    </source>
</evidence>
<dbReference type="PANTHER" id="PTHR43046">
    <property type="entry name" value="GDP-MANNOSE MANNOSYL HYDROLASE"/>
    <property type="match status" value="1"/>
</dbReference>
<keyword evidence="3 4" id="KW-0378">Hydrolase</keyword>
<dbReference type="Proteomes" id="UP001523369">
    <property type="component" value="Unassembled WGS sequence"/>
</dbReference>
<evidence type="ECO:0000256" key="3">
    <source>
        <dbReference type="ARBA" id="ARBA00022801"/>
    </source>
</evidence>
<dbReference type="Pfam" id="PF00293">
    <property type="entry name" value="NUDIX"/>
    <property type="match status" value="1"/>
</dbReference>
<comment type="cofactor">
    <cofactor evidence="1">
        <name>Mg(2+)</name>
        <dbReference type="ChEBI" id="CHEBI:18420"/>
    </cofactor>
</comment>
<organism evidence="6 7">
    <name type="scientific">Paractinoplanes aksuensis</name>
    <dbReference type="NCBI Taxonomy" id="2939490"/>
    <lineage>
        <taxon>Bacteria</taxon>
        <taxon>Bacillati</taxon>
        <taxon>Actinomycetota</taxon>
        <taxon>Actinomycetes</taxon>
        <taxon>Micromonosporales</taxon>
        <taxon>Micromonosporaceae</taxon>
        <taxon>Paractinoplanes</taxon>
    </lineage>
</organism>
<evidence type="ECO:0000256" key="2">
    <source>
        <dbReference type="ARBA" id="ARBA00005582"/>
    </source>
</evidence>
<dbReference type="PROSITE" id="PS00893">
    <property type="entry name" value="NUDIX_BOX"/>
    <property type="match status" value="1"/>
</dbReference>
<reference evidence="6 7" key="1">
    <citation type="submission" date="2022-06" db="EMBL/GenBank/DDBJ databases">
        <title>New Species of the Genus Actinoplanes, ActinopZanes ferrugineus.</title>
        <authorList>
            <person name="Ding P."/>
        </authorList>
    </citation>
    <scope>NUCLEOTIDE SEQUENCE [LARGE SCALE GENOMIC DNA]</scope>
    <source>
        <strain evidence="6 7">TRM88003</strain>
    </source>
</reference>
<comment type="caution">
    <text evidence="6">The sequence shown here is derived from an EMBL/GenBank/DDBJ whole genome shotgun (WGS) entry which is preliminary data.</text>
</comment>
<name>A0ABT1E2N6_9ACTN</name>
<dbReference type="SUPFAM" id="SSF55811">
    <property type="entry name" value="Nudix"/>
    <property type="match status" value="1"/>
</dbReference>
<evidence type="ECO:0000256" key="1">
    <source>
        <dbReference type="ARBA" id="ARBA00001946"/>
    </source>
</evidence>
<evidence type="ECO:0000313" key="7">
    <source>
        <dbReference type="Proteomes" id="UP001523369"/>
    </source>
</evidence>
<evidence type="ECO:0000313" key="6">
    <source>
        <dbReference type="EMBL" id="MCO8277389.1"/>
    </source>
</evidence>
<gene>
    <name evidence="6" type="ORF">M1L60_43110</name>
</gene>
<dbReference type="Gene3D" id="3.90.79.10">
    <property type="entry name" value="Nucleoside Triphosphate Pyrophosphohydrolase"/>
    <property type="match status" value="1"/>
</dbReference>
<evidence type="ECO:0000259" key="5">
    <source>
        <dbReference type="PROSITE" id="PS51462"/>
    </source>
</evidence>
<dbReference type="EMBL" id="JAMYJR010000057">
    <property type="protein sequence ID" value="MCO8277389.1"/>
    <property type="molecule type" value="Genomic_DNA"/>
</dbReference>
<sequence>MVFDHDGRVFLARRGPAARNEVGLWEFPGGMVDFGETLAAAVVREFDEEYGLVVEVTGLIGVSDHILPAEGQHWVSPSYTARQVGGIPTIREPAKCTEIGWFRLDSLPEEQLTLASRDTLSAYRKKGPA</sequence>
<comment type="similarity">
    <text evidence="2 4">Belongs to the Nudix hydrolase family.</text>
</comment>